<dbReference type="Proteomes" id="UP000807353">
    <property type="component" value="Unassembled WGS sequence"/>
</dbReference>
<organism evidence="1 2">
    <name type="scientific">Collybia nuda</name>
    <dbReference type="NCBI Taxonomy" id="64659"/>
    <lineage>
        <taxon>Eukaryota</taxon>
        <taxon>Fungi</taxon>
        <taxon>Dikarya</taxon>
        <taxon>Basidiomycota</taxon>
        <taxon>Agaricomycotina</taxon>
        <taxon>Agaricomycetes</taxon>
        <taxon>Agaricomycetidae</taxon>
        <taxon>Agaricales</taxon>
        <taxon>Tricholomatineae</taxon>
        <taxon>Clitocybaceae</taxon>
        <taxon>Collybia</taxon>
    </lineage>
</organism>
<name>A0A9P6CEV3_9AGAR</name>
<comment type="caution">
    <text evidence="1">The sequence shown here is derived from an EMBL/GenBank/DDBJ whole genome shotgun (WGS) entry which is preliminary data.</text>
</comment>
<proteinExistence type="predicted"/>
<keyword evidence="2" id="KW-1185">Reference proteome</keyword>
<accession>A0A9P6CEV3</accession>
<dbReference type="EMBL" id="MU150314">
    <property type="protein sequence ID" value="KAF9459565.1"/>
    <property type="molecule type" value="Genomic_DNA"/>
</dbReference>
<reference evidence="1" key="1">
    <citation type="submission" date="2020-11" db="EMBL/GenBank/DDBJ databases">
        <authorList>
            <consortium name="DOE Joint Genome Institute"/>
            <person name="Ahrendt S."/>
            <person name="Riley R."/>
            <person name="Andreopoulos W."/>
            <person name="Labutti K."/>
            <person name="Pangilinan J."/>
            <person name="Ruiz-Duenas F.J."/>
            <person name="Barrasa J.M."/>
            <person name="Sanchez-Garcia M."/>
            <person name="Camarero S."/>
            <person name="Miyauchi S."/>
            <person name="Serrano A."/>
            <person name="Linde D."/>
            <person name="Babiker R."/>
            <person name="Drula E."/>
            <person name="Ayuso-Fernandez I."/>
            <person name="Pacheco R."/>
            <person name="Padilla G."/>
            <person name="Ferreira P."/>
            <person name="Barriuso J."/>
            <person name="Kellner H."/>
            <person name="Castanera R."/>
            <person name="Alfaro M."/>
            <person name="Ramirez L."/>
            <person name="Pisabarro A.G."/>
            <person name="Kuo A."/>
            <person name="Tritt A."/>
            <person name="Lipzen A."/>
            <person name="He G."/>
            <person name="Yan M."/>
            <person name="Ng V."/>
            <person name="Cullen D."/>
            <person name="Martin F."/>
            <person name="Rosso M.-N."/>
            <person name="Henrissat B."/>
            <person name="Hibbett D."/>
            <person name="Martinez A.T."/>
            <person name="Grigoriev I.V."/>
        </authorList>
    </citation>
    <scope>NUCLEOTIDE SEQUENCE</scope>
    <source>
        <strain evidence="1">CBS 247.69</strain>
    </source>
</reference>
<dbReference type="AlphaFoldDB" id="A0A9P6CEV3"/>
<gene>
    <name evidence="1" type="ORF">BDZ94DRAFT_1239143</name>
</gene>
<protein>
    <submittedName>
        <fullName evidence="1">Uncharacterized protein</fullName>
    </submittedName>
</protein>
<evidence type="ECO:0000313" key="1">
    <source>
        <dbReference type="EMBL" id="KAF9459565.1"/>
    </source>
</evidence>
<sequence>MVLPANFSPDMLRKDPSLLLHAKCTKDEITGVDGRVGAAVNEGRHIVTSPNTKMIFYPPLGGDRNVFLRSDLLFADDDHLQWPQSFIPEVPYLACIPRPPASEMPMSIMWKLPNRTVFMVEDHGILRGIGKLSPLWLVTFKQLSGSLITRCKEPLFNDVVALTAQLLNTLQDLLHHLEHISTNFRSVQLGVHATQRVYLELLACLDYMEIYRPRMDGPTHSQFAVSNRIGTFTTDVNICNRMYRAGIPVWLIRPSNSLHSICIMSVAPAQMPNGILELEPAIRPSYPAIYTGGSTINKYLALANHSLVYLVYPDPFGSIRAQGNVSPTANSRTFKEGIKIEADPAALSGGRNKFEDPVSPFLPPAIPLWRKALENVDLRSAEFQYPDLLPTDLGYVFPEPASLLSVQSPDRQKGFFRTWLRYRHALIYCVSSGGFDTQPMPNTVWRALLTHDFVAKNTTGNTQTRSQKHREMAKDFLQSCLDVEGVELGDPDSSGLPVNWNGKVFEDLGNDDFEEIIWELAELNFRFKLLALDSHATTESAASRQDLVSKCFPRTSLGASLLVADLSSANQGLAGASWDDRGDYVLALRKLISSWCGEVPPIIKMEKVFWSLEEAAELEEVMTRHYCKTFYSYFRRAPIVPRRLSHVVSCYESPPLAITIIDPRPNILYNKLTLSSRISS</sequence>
<dbReference type="OrthoDB" id="2634326at2759"/>
<evidence type="ECO:0000313" key="2">
    <source>
        <dbReference type="Proteomes" id="UP000807353"/>
    </source>
</evidence>